<feature type="disulfide bond" evidence="29">
    <location>
        <begin position="440"/>
        <end position="449"/>
    </location>
</feature>
<dbReference type="FunFam" id="2.10.25.10:FF:000260">
    <property type="entry name" value="Notch receptor 4"/>
    <property type="match status" value="1"/>
</dbReference>
<evidence type="ECO:0000313" key="33">
    <source>
        <dbReference type="Proteomes" id="UP001186944"/>
    </source>
</evidence>
<keyword evidence="21" id="KW-0753">Steroid metabolism</keyword>
<comment type="caution">
    <text evidence="32">The sequence shown here is derived from an EMBL/GenBank/DDBJ whole genome shotgun (WGS) entry which is preliminary data.</text>
</comment>
<protein>
    <recommendedName>
        <fullName evidence="25">Cubilin</fullName>
    </recommendedName>
</protein>
<keyword evidence="3" id="KW-0813">Transport</keyword>
<dbReference type="PROSITE" id="PS01186">
    <property type="entry name" value="EGF_2"/>
    <property type="match status" value="1"/>
</dbReference>
<evidence type="ECO:0000256" key="17">
    <source>
        <dbReference type="ARBA" id="ARBA00023136"/>
    </source>
</evidence>
<dbReference type="InterPro" id="IPR000152">
    <property type="entry name" value="EGF-type_Asp/Asn_hydroxyl_site"/>
</dbReference>
<dbReference type="GO" id="GO:0005509">
    <property type="term" value="F:calcium ion binding"/>
    <property type="evidence" value="ECO:0007669"/>
    <property type="project" value="InterPro"/>
</dbReference>
<feature type="disulfide bond" evidence="29">
    <location>
        <begin position="170"/>
        <end position="179"/>
    </location>
</feature>
<evidence type="ECO:0000256" key="24">
    <source>
        <dbReference type="ARBA" id="ARBA00023765"/>
    </source>
</evidence>
<evidence type="ECO:0000256" key="7">
    <source>
        <dbReference type="ARBA" id="ARBA00022553"/>
    </source>
</evidence>
<feature type="domain" description="CUB" evidence="30">
    <location>
        <begin position="1721"/>
        <end position="1796"/>
    </location>
</feature>
<dbReference type="CDD" id="cd00041">
    <property type="entry name" value="CUB"/>
    <property type="match status" value="11"/>
</dbReference>
<evidence type="ECO:0000256" key="3">
    <source>
        <dbReference type="ARBA" id="ARBA00022448"/>
    </source>
</evidence>
<evidence type="ECO:0000256" key="13">
    <source>
        <dbReference type="ARBA" id="ARBA00022753"/>
    </source>
</evidence>
<accession>A0AA88YT22</accession>
<feature type="disulfide bond" evidence="29">
    <location>
        <begin position="478"/>
        <end position="487"/>
    </location>
</feature>
<dbReference type="PROSITE" id="PS00022">
    <property type="entry name" value="EGF_1"/>
    <property type="match status" value="4"/>
</dbReference>
<feature type="domain" description="CUB" evidence="30">
    <location>
        <begin position="1267"/>
        <end position="1378"/>
    </location>
</feature>
<feature type="domain" description="CUB" evidence="30">
    <location>
        <begin position="1493"/>
        <end position="1601"/>
    </location>
</feature>
<evidence type="ECO:0000256" key="23">
    <source>
        <dbReference type="ARBA" id="ARBA00023285"/>
    </source>
</evidence>
<evidence type="ECO:0000256" key="15">
    <source>
        <dbReference type="ARBA" id="ARBA00022927"/>
    </source>
</evidence>
<dbReference type="SMART" id="SM00181">
    <property type="entry name" value="EGF"/>
    <property type="match status" value="8"/>
</dbReference>
<feature type="disulfide bond" evidence="28">
    <location>
        <begin position="613"/>
        <end position="640"/>
    </location>
</feature>
<evidence type="ECO:0000256" key="26">
    <source>
        <dbReference type="ARBA" id="ARBA00049611"/>
    </source>
</evidence>
<dbReference type="CDD" id="cd00054">
    <property type="entry name" value="EGF_CA"/>
    <property type="match status" value="5"/>
</dbReference>
<feature type="domain" description="EGF-like" evidence="31">
    <location>
        <begin position="182"/>
        <end position="223"/>
    </location>
</feature>
<dbReference type="Gene3D" id="2.60.120.290">
    <property type="entry name" value="Spermadhesin, CUB domain"/>
    <property type="match status" value="12"/>
</dbReference>
<evidence type="ECO:0000256" key="19">
    <source>
        <dbReference type="ARBA" id="ARBA00023166"/>
    </source>
</evidence>
<evidence type="ECO:0000256" key="18">
    <source>
        <dbReference type="ARBA" id="ARBA00023157"/>
    </source>
</evidence>
<evidence type="ECO:0000259" key="30">
    <source>
        <dbReference type="PROSITE" id="PS01180"/>
    </source>
</evidence>
<dbReference type="SMART" id="SM00179">
    <property type="entry name" value="EGF_CA"/>
    <property type="match status" value="7"/>
</dbReference>
<keyword evidence="4" id="KW-1003">Cell membrane</keyword>
<dbReference type="GO" id="GO:0005768">
    <property type="term" value="C:endosome"/>
    <property type="evidence" value="ECO:0007669"/>
    <property type="project" value="UniProtKB-SubCell"/>
</dbReference>
<evidence type="ECO:0000256" key="25">
    <source>
        <dbReference type="ARBA" id="ARBA00023878"/>
    </source>
</evidence>
<dbReference type="InterPro" id="IPR000742">
    <property type="entry name" value="EGF"/>
</dbReference>
<dbReference type="InterPro" id="IPR018097">
    <property type="entry name" value="EGF_Ca-bd_CS"/>
</dbReference>
<evidence type="ECO:0000256" key="20">
    <source>
        <dbReference type="ARBA" id="ARBA00023180"/>
    </source>
</evidence>
<evidence type="ECO:0000256" key="22">
    <source>
        <dbReference type="ARBA" id="ARBA00023228"/>
    </source>
</evidence>
<evidence type="ECO:0000256" key="4">
    <source>
        <dbReference type="ARBA" id="ARBA00022475"/>
    </source>
</evidence>
<keyword evidence="13" id="KW-0967">Endosome</keyword>
<dbReference type="PROSITE" id="PS00010">
    <property type="entry name" value="ASX_HYDROXYL"/>
    <property type="match status" value="3"/>
</dbReference>
<feature type="domain" description="CUB" evidence="30">
    <location>
        <begin position="613"/>
        <end position="728"/>
    </location>
</feature>
<dbReference type="FunFam" id="2.10.25.10:FF:000379">
    <property type="entry name" value="Cubilin"/>
    <property type="match status" value="1"/>
</dbReference>
<dbReference type="FunFam" id="2.10.25.10:FF:000321">
    <property type="entry name" value="Protein delta homolog 1"/>
    <property type="match status" value="1"/>
</dbReference>
<dbReference type="CDD" id="cd22201">
    <property type="entry name" value="cubilin_NTD"/>
    <property type="match status" value="1"/>
</dbReference>
<dbReference type="GO" id="GO:0031419">
    <property type="term" value="F:cobalamin binding"/>
    <property type="evidence" value="ECO:0007669"/>
    <property type="project" value="UniProtKB-KW"/>
</dbReference>
<keyword evidence="17" id="KW-0472">Membrane</keyword>
<dbReference type="SUPFAM" id="SSF57184">
    <property type="entry name" value="Growth factor receptor domain"/>
    <property type="match status" value="1"/>
</dbReference>
<comment type="subunit">
    <text evidence="27">Interacts with AMN. Component of the cubam complex composed of one CUBN trimer and one AMN chain. The cubam complex can dimerize. Interacts with LRP2 in a dual-receptor complex in a calcium-dependent manner. Found in a complex with PID1/PCLI1, LRP1 and CUBNI. Interacts with LRP1 and PID1/PCLI1.</text>
</comment>
<evidence type="ECO:0000256" key="5">
    <source>
        <dbReference type="ARBA" id="ARBA00022536"/>
    </source>
</evidence>
<dbReference type="Pfam" id="PF00431">
    <property type="entry name" value="CUB"/>
    <property type="match status" value="13"/>
</dbReference>
<evidence type="ECO:0000256" key="27">
    <source>
        <dbReference type="ARBA" id="ARBA00049703"/>
    </source>
</evidence>
<keyword evidence="10" id="KW-0479">Metal-binding</keyword>
<evidence type="ECO:0000259" key="31">
    <source>
        <dbReference type="PROSITE" id="PS50026"/>
    </source>
</evidence>
<dbReference type="Gene3D" id="2.10.25.10">
    <property type="entry name" value="Laminin"/>
    <property type="match status" value="7"/>
</dbReference>
<feature type="domain" description="CUB" evidence="30">
    <location>
        <begin position="1379"/>
        <end position="1491"/>
    </location>
</feature>
<comment type="caution">
    <text evidence="29">Lacks conserved residue(s) required for the propagation of feature annotation.</text>
</comment>
<dbReference type="InterPro" id="IPR024731">
    <property type="entry name" value="NELL2-like_EGF"/>
</dbReference>
<keyword evidence="19" id="KW-1207">Sterol metabolism</keyword>
<name>A0AA88YT22_PINIB</name>
<dbReference type="PANTHER" id="PTHR24251">
    <property type="entry name" value="OVOCHYMASE-RELATED"/>
    <property type="match status" value="1"/>
</dbReference>
<keyword evidence="16" id="KW-0443">Lipid metabolism</keyword>
<dbReference type="GO" id="GO:0005886">
    <property type="term" value="C:plasma membrane"/>
    <property type="evidence" value="ECO:0007669"/>
    <property type="project" value="UniProtKB-SubCell"/>
</dbReference>
<dbReference type="SUPFAM" id="SSF49854">
    <property type="entry name" value="Spermadhesin, CUB domain"/>
    <property type="match status" value="12"/>
</dbReference>
<evidence type="ECO:0000256" key="2">
    <source>
        <dbReference type="ARBA" id="ARBA00004202"/>
    </source>
</evidence>
<keyword evidence="9" id="KW-0165">Cleavage on pair of basic residues</keyword>
<feature type="domain" description="EGF-like" evidence="31">
    <location>
        <begin position="364"/>
        <end position="403"/>
    </location>
</feature>
<feature type="domain" description="CUB" evidence="30">
    <location>
        <begin position="1605"/>
        <end position="1719"/>
    </location>
</feature>
<dbReference type="FunFam" id="2.60.120.290:FF:000005">
    <property type="entry name" value="Procollagen C-endopeptidase enhancer 1"/>
    <property type="match status" value="3"/>
</dbReference>
<feature type="domain" description="CUB" evidence="30">
    <location>
        <begin position="849"/>
        <end position="1011"/>
    </location>
</feature>
<reference evidence="32" key="1">
    <citation type="submission" date="2019-08" db="EMBL/GenBank/DDBJ databases">
        <title>The improved chromosome-level genome for the pearl oyster Pinctada fucata martensii using PacBio sequencing and Hi-C.</title>
        <authorList>
            <person name="Zheng Z."/>
        </authorList>
    </citation>
    <scope>NUCLEOTIDE SEQUENCE</scope>
    <source>
        <strain evidence="32">ZZ-2019</strain>
        <tissue evidence="32">Adductor muscle</tissue>
    </source>
</reference>
<evidence type="ECO:0000256" key="9">
    <source>
        <dbReference type="ARBA" id="ARBA00022685"/>
    </source>
</evidence>
<evidence type="ECO:0000256" key="8">
    <source>
        <dbReference type="ARBA" id="ARBA00022628"/>
    </source>
</evidence>
<evidence type="ECO:0000256" key="12">
    <source>
        <dbReference type="ARBA" id="ARBA00022737"/>
    </source>
</evidence>
<dbReference type="Pfam" id="PF00008">
    <property type="entry name" value="EGF"/>
    <property type="match status" value="3"/>
</dbReference>
<dbReference type="SMART" id="SM00042">
    <property type="entry name" value="CUB"/>
    <property type="match status" value="12"/>
</dbReference>
<keyword evidence="5 29" id="KW-0245">EGF-like domain</keyword>
<proteinExistence type="predicted"/>
<feature type="disulfide bond" evidence="29">
    <location>
        <begin position="213"/>
        <end position="222"/>
    </location>
</feature>
<dbReference type="PROSITE" id="PS01187">
    <property type="entry name" value="EGF_CA"/>
    <property type="match status" value="2"/>
</dbReference>
<evidence type="ECO:0000256" key="28">
    <source>
        <dbReference type="PROSITE-ProRule" id="PRU00059"/>
    </source>
</evidence>
<keyword evidence="8" id="KW-0846">Cobalamin</keyword>
<feature type="disulfide bond" evidence="29">
    <location>
        <begin position="375"/>
        <end position="392"/>
    </location>
</feature>
<keyword evidence="23" id="KW-0170">Cobalt</keyword>
<gene>
    <name evidence="32" type="ORF">FSP39_021900</name>
</gene>
<keyword evidence="15" id="KW-0653">Protein transport</keyword>
<evidence type="ECO:0000313" key="32">
    <source>
        <dbReference type="EMBL" id="KAK3106526.1"/>
    </source>
</evidence>
<dbReference type="PRINTS" id="PR00010">
    <property type="entry name" value="EGFBLOOD"/>
</dbReference>
<dbReference type="SUPFAM" id="SSF57196">
    <property type="entry name" value="EGF/Laminin"/>
    <property type="match status" value="3"/>
</dbReference>
<dbReference type="InterPro" id="IPR009030">
    <property type="entry name" value="Growth_fac_rcpt_cys_sf"/>
</dbReference>
<dbReference type="FunFam" id="2.10.25.10:FF:000004">
    <property type="entry name" value="Neurogenic locus notch 1"/>
    <property type="match status" value="2"/>
</dbReference>
<feature type="domain" description="EGF-like" evidence="31">
    <location>
        <begin position="452"/>
        <end position="488"/>
    </location>
</feature>
<feature type="domain" description="CUB" evidence="30">
    <location>
        <begin position="1800"/>
        <end position="1910"/>
    </location>
</feature>
<evidence type="ECO:0000256" key="10">
    <source>
        <dbReference type="ARBA" id="ARBA00022723"/>
    </source>
</evidence>
<comment type="function">
    <text evidence="26">Endocytic receptor which plays a role in lipoprotein, vitamin and iron metabolism by facilitating their uptake. Acts together with LRP2 to mediate endocytosis of high-density lipoproteins, GC, hemoglobin, ALB, TF and SCGB1A1. Acts together with AMN to mediate endocytosis of the CBLIF-cobalamin complex. Binds to ALB, MB, Kappa and lambda-light chains, TF, hemoglobin, GC, SCGB1A1, APOA1, high density lipoprotein, and the CBLIF-cobalamin complex. Ligand binding requires calcium. Serves as important transporter in several absorptive epithelia, including intestine, renal proximal tubules and embryonic yolk sac. May play an important role in the development of the peri-implantation embryo through internalization of APOA1 and cholesterol. Binds to LGALS3 at the maternal-fetal interface.</text>
</comment>
<keyword evidence="12" id="KW-0677">Repeat</keyword>
<dbReference type="InterPro" id="IPR001881">
    <property type="entry name" value="EGF-like_Ca-bd_dom"/>
</dbReference>
<dbReference type="EMBL" id="VSWD01000003">
    <property type="protein sequence ID" value="KAK3106526.1"/>
    <property type="molecule type" value="Genomic_DNA"/>
</dbReference>
<feature type="domain" description="CUB" evidence="30">
    <location>
        <begin position="734"/>
        <end position="848"/>
    </location>
</feature>
<organism evidence="32 33">
    <name type="scientific">Pinctada imbricata</name>
    <name type="common">Atlantic pearl-oyster</name>
    <name type="synonym">Pinctada martensii</name>
    <dbReference type="NCBI Taxonomy" id="66713"/>
    <lineage>
        <taxon>Eukaryota</taxon>
        <taxon>Metazoa</taxon>
        <taxon>Spiralia</taxon>
        <taxon>Lophotrochozoa</taxon>
        <taxon>Mollusca</taxon>
        <taxon>Bivalvia</taxon>
        <taxon>Autobranchia</taxon>
        <taxon>Pteriomorphia</taxon>
        <taxon>Pterioida</taxon>
        <taxon>Pterioidea</taxon>
        <taxon>Pteriidae</taxon>
        <taxon>Pinctada</taxon>
    </lineage>
</organism>
<feature type="domain" description="EGF-like" evidence="31">
    <location>
        <begin position="414"/>
        <end position="450"/>
    </location>
</feature>
<dbReference type="PROSITE" id="PS01180">
    <property type="entry name" value="CUB"/>
    <property type="match status" value="12"/>
</dbReference>
<sequence>MTQDGHLVFQTGTNHNITFKSISGGYVNIDGENIKVLAQTIKENKQAIDQLKTSPTVVPSNVETRLNNVEQRLNDLQPTGEVQRQLTSLQTRISSVESNVPNNVNSRLTSVENSLNNLVPTGQVQTTFTSIQNRLQTLEGRLLTTNECSSNPCFNGGTCIDRYNGYTCRCPAAWQGVNCDVDVNECGIYAGTDLGCQNGATCINTVGSFRCQCTANWHGIRCAERHDDCTGASQQELCGHGTCINRDRVQPGQPKYTCICDDGWTNEGNDPACTVDRDECTEAGSPCSRDPAVMCVNVPGTFYCGQCPAGFTGNGFSCLDINECETNNGGCSLSPRVDCINTRGSRQCGPCPAGYQGNGVVCTWVGVCNINNGGCHPQATCTETPNIAGRTCTCRPGFVGNGEGVNGCVAQGSTEGPCQSNPCQNGAACQVTGDSYRCNCQAGYNGMNCETNINECSSNPCQNGGTCTDRVNGYTCQCTDAYTGPNCEQEQQRCGGVLTGETGSFRYPREEGNTYPHGVSCAWRIETTPGKIISATFPQFNIEYHPNCIYDFLQIHDGPAASAHKLGTFCGTAPPNGGRVNTTQHKMYLWFYSDASVATDGFVVNWISADPICGGEITGQDHGVIQSPGYPGNYPHNRTCVWYITVSPGNNIQFAFAAFAMENHPNCSYDYLKIFDGPNENSPILGRYCNDTNVLPPPVQTTSPNAYIIFHSDATLSAQGFRLTYHAVSAGPQCGGALTTPQGTITSPNFPSPYNHDASCVWTISVATGDTITLTFDTMDIEGPTGTTCNYDFVEVRDGPDENSALFNRFCGNTIPSPLTSTGNNLYITFRSDSSQTGQGFRARYSTACGGTFTEPRGTIQSPSYPNAYPGNKQCDYIISQPVGQRITLTFTDFDVEDAATCQYDYVLMVASDILCEPLIPRVGKWMSNGYQNGYEKLDVKQPVELQSHQRLLVSFLQVHDGGSISAPLLGRFCGSQIPEALQTTQNMMFLRFVSDGSLHNQGFRATYTSEVQNATGGIRVSQTQALFTSDCGGMLTSLTGTLTSPGHPNVYPHGVNCTWNILVPAGNVVRLTFNAFSMEASTTCAYDYVAVYDNTTINPNSLLGKYCGAGTPPSQTSTDNYMTVLFVSDSSVAQEGFSASYVSLNASTLCGSDLTTTTGIITSPNYPSNYPHNRDCIWTITAPQGNQILLNVTEFALEFHPNCNYDYLEIRNGGYPSSPLVGKYCGSTIDRIIRSHSNRLYIRFRTDVSQYARGFQIMYDATSSGCGADLTSPTGSFVSPNYPMAYSHNAECFYTITVAKGSTIQLTFVDFDLEEHSRCIYDYIEIHDNSASGPVLAKLCGSQNPDPITSPGNKLWIKYRTDYSVPGRGFHIYYSTVCNNRLTTYSGVIESPNFPDPYPHNRNCTWIIDTTLGNTVNVSFSHFDVEGDANCQYDYLELRDGALMTSPLLSKVCGTELPAPLASSGEMMWINFISDFSVAQNGFRLEWLTNGCGGYFIQPTGTFTSPNYPYPYPHRRECEWHIVAGTGYSVELTITDFELESHSTVYGGSDSSAPRLAQICHTQPAGKPQVLTSTGNNMFIRFKSDYSVNGKGFSANYKFVSGGCGGNYSTPTGTLLSKNYPNDYPHNTDCTWLITVAEERSVVLTFEDFDVEGALNCRYDYVALYDGPNQNATEIVRHCGTALPNPSVYRSTGNQMFVRMLTDASVSAKGFKASYVTDDRVILTFTHMDIENHDSCRHDSVTVYDGNNEGASVIGTYCGRTVPQPITTQGSAMFVTFVSDPSVQTSGFRATYTKSVSSCGGDFTAERGSFTSPGYPNEYPHNTECVWRIRTSPGNRVMVSFGMFSFESHDNCNFDYLEIREGDVNGRFIGRYCGNDLPGNITAANGMWIKFRSDESSTAPGFVADFSSDLSTGGATTAKNRSRGYPPLTNFFRTEACIDKPKASG</sequence>
<evidence type="ECO:0000256" key="21">
    <source>
        <dbReference type="ARBA" id="ARBA00023221"/>
    </source>
</evidence>
<evidence type="ECO:0000256" key="16">
    <source>
        <dbReference type="ARBA" id="ARBA00023098"/>
    </source>
</evidence>
<evidence type="ECO:0000256" key="14">
    <source>
        <dbReference type="ARBA" id="ARBA00022837"/>
    </source>
</evidence>
<dbReference type="PROSITE" id="PS50026">
    <property type="entry name" value="EGF_3"/>
    <property type="match status" value="5"/>
</dbReference>
<dbReference type="GO" id="GO:0008203">
    <property type="term" value="P:cholesterol metabolic process"/>
    <property type="evidence" value="ECO:0007669"/>
    <property type="project" value="UniProtKB-KW"/>
</dbReference>
<dbReference type="InterPro" id="IPR049883">
    <property type="entry name" value="NOTCH1_EGF-like"/>
</dbReference>
<dbReference type="FunFam" id="2.60.120.290:FF:000013">
    <property type="entry name" value="Membrane frizzled-related protein"/>
    <property type="match status" value="8"/>
</dbReference>
<evidence type="ECO:0000256" key="6">
    <source>
        <dbReference type="ARBA" id="ARBA00022548"/>
    </source>
</evidence>
<keyword evidence="22" id="KW-0458">Lysosome</keyword>
<keyword evidence="18 29" id="KW-1015">Disulfide bond</keyword>
<feature type="domain" description="CUB" evidence="30">
    <location>
        <begin position="1032"/>
        <end position="1145"/>
    </location>
</feature>
<feature type="disulfide bond" evidence="28">
    <location>
        <begin position="494"/>
        <end position="521"/>
    </location>
</feature>
<keyword evidence="33" id="KW-1185">Reference proteome</keyword>
<feature type="domain" description="CUB" evidence="30">
    <location>
        <begin position="1151"/>
        <end position="1263"/>
    </location>
</feature>
<evidence type="ECO:0000256" key="11">
    <source>
        <dbReference type="ARBA" id="ARBA00022729"/>
    </source>
</evidence>
<dbReference type="GO" id="GO:0005765">
    <property type="term" value="C:lysosomal membrane"/>
    <property type="evidence" value="ECO:0007669"/>
    <property type="project" value="UniProtKB-SubCell"/>
</dbReference>
<dbReference type="InterPro" id="IPR035914">
    <property type="entry name" value="Sperma_CUB_dom_sf"/>
</dbReference>
<keyword evidence="11" id="KW-0732">Signal</keyword>
<dbReference type="Pfam" id="PF12947">
    <property type="entry name" value="EGF_3"/>
    <property type="match status" value="1"/>
</dbReference>
<comment type="subcellular location">
    <subcellularLocation>
        <location evidence="2">Cell membrane</location>
        <topology evidence="2">Peripheral membrane protein</topology>
    </subcellularLocation>
    <subcellularLocation>
        <location evidence="1">Endosome</location>
    </subcellularLocation>
    <subcellularLocation>
        <location evidence="24">Lysosome membrane</location>
        <topology evidence="24">Peripheral membrane protein</topology>
    </subcellularLocation>
</comment>
<dbReference type="GO" id="GO:0015031">
    <property type="term" value="P:protein transport"/>
    <property type="evidence" value="ECO:0007669"/>
    <property type="project" value="UniProtKB-KW"/>
</dbReference>
<dbReference type="Pfam" id="PF07645">
    <property type="entry name" value="EGF_CA"/>
    <property type="match status" value="3"/>
</dbReference>
<evidence type="ECO:0000256" key="29">
    <source>
        <dbReference type="PROSITE-ProRule" id="PRU00076"/>
    </source>
</evidence>
<keyword evidence="20" id="KW-0325">Glycoprotein</keyword>
<keyword evidence="7" id="KW-0597">Phosphoprotein</keyword>
<evidence type="ECO:0000256" key="1">
    <source>
        <dbReference type="ARBA" id="ARBA00004177"/>
    </source>
</evidence>
<feature type="domain" description="EGF-like" evidence="31">
    <location>
        <begin position="144"/>
        <end position="180"/>
    </location>
</feature>
<feature type="domain" description="CUB" evidence="30">
    <location>
        <begin position="494"/>
        <end position="609"/>
    </location>
</feature>
<keyword evidence="14" id="KW-0106">Calcium</keyword>
<keyword evidence="6" id="KW-0153">Cholesterol metabolism</keyword>
<dbReference type="Proteomes" id="UP001186944">
    <property type="component" value="Unassembled WGS sequence"/>
</dbReference>
<dbReference type="InterPro" id="IPR000859">
    <property type="entry name" value="CUB_dom"/>
</dbReference>